<evidence type="ECO:0000256" key="1">
    <source>
        <dbReference type="SAM" id="MobiDB-lite"/>
    </source>
</evidence>
<dbReference type="Proteomes" id="UP000250235">
    <property type="component" value="Unassembled WGS sequence"/>
</dbReference>
<protein>
    <submittedName>
        <fullName evidence="2">Uncharacterized protein</fullName>
    </submittedName>
</protein>
<reference evidence="2 3" key="1">
    <citation type="journal article" date="2015" name="Proc. Natl. Acad. Sci. U.S.A.">
        <title>The resurrection genome of Boea hygrometrica: A blueprint for survival of dehydration.</title>
        <authorList>
            <person name="Xiao L."/>
            <person name="Yang G."/>
            <person name="Zhang L."/>
            <person name="Yang X."/>
            <person name="Zhao S."/>
            <person name="Ji Z."/>
            <person name="Zhou Q."/>
            <person name="Hu M."/>
            <person name="Wang Y."/>
            <person name="Chen M."/>
            <person name="Xu Y."/>
            <person name="Jin H."/>
            <person name="Xiao X."/>
            <person name="Hu G."/>
            <person name="Bao F."/>
            <person name="Hu Y."/>
            <person name="Wan P."/>
            <person name="Li L."/>
            <person name="Deng X."/>
            <person name="Kuang T."/>
            <person name="Xiang C."/>
            <person name="Zhu J.K."/>
            <person name="Oliver M.J."/>
            <person name="He Y."/>
        </authorList>
    </citation>
    <scope>NUCLEOTIDE SEQUENCE [LARGE SCALE GENOMIC DNA]</scope>
    <source>
        <strain evidence="3">cv. XS01</strain>
    </source>
</reference>
<keyword evidence="3" id="KW-1185">Reference proteome</keyword>
<gene>
    <name evidence="2" type="ORF">F511_24604</name>
</gene>
<feature type="region of interest" description="Disordered" evidence="1">
    <location>
        <begin position="228"/>
        <end position="249"/>
    </location>
</feature>
<organism evidence="2 3">
    <name type="scientific">Dorcoceras hygrometricum</name>
    <dbReference type="NCBI Taxonomy" id="472368"/>
    <lineage>
        <taxon>Eukaryota</taxon>
        <taxon>Viridiplantae</taxon>
        <taxon>Streptophyta</taxon>
        <taxon>Embryophyta</taxon>
        <taxon>Tracheophyta</taxon>
        <taxon>Spermatophyta</taxon>
        <taxon>Magnoliopsida</taxon>
        <taxon>eudicotyledons</taxon>
        <taxon>Gunneridae</taxon>
        <taxon>Pentapetalae</taxon>
        <taxon>asterids</taxon>
        <taxon>lamiids</taxon>
        <taxon>Lamiales</taxon>
        <taxon>Gesneriaceae</taxon>
        <taxon>Didymocarpoideae</taxon>
        <taxon>Trichosporeae</taxon>
        <taxon>Loxocarpinae</taxon>
        <taxon>Dorcoceras</taxon>
    </lineage>
</organism>
<feature type="compositionally biased region" description="Basic residues" evidence="1">
    <location>
        <begin position="154"/>
        <end position="164"/>
    </location>
</feature>
<dbReference type="EMBL" id="KV018105">
    <property type="protein sequence ID" value="KZV17668.1"/>
    <property type="molecule type" value="Genomic_DNA"/>
</dbReference>
<evidence type="ECO:0000313" key="2">
    <source>
        <dbReference type="EMBL" id="KZV17668.1"/>
    </source>
</evidence>
<dbReference type="AlphaFoldDB" id="A0A2Z7A838"/>
<accession>A0A2Z7A838</accession>
<feature type="region of interest" description="Disordered" evidence="1">
    <location>
        <begin position="153"/>
        <end position="209"/>
    </location>
</feature>
<feature type="compositionally biased region" description="Polar residues" evidence="1">
    <location>
        <begin position="189"/>
        <end position="207"/>
    </location>
</feature>
<sequence length="249" mass="26683">MDASLSINALQVNFESVLSIEHVGMAAKQKKGHEGGISVGARHCGQGTVRQTLFLRCGDIGEVGDDGGDQRQFEVPLSILLEKMVKADIGESVKLHPLKVLNHKSVLTYMKTNQAIPQAAGRSEERWSCSKTQIGVSSSDSGSTMSLPLVAIAKKQRTKRTKPVKKTDDNQAESNPGPILEIPAEAEDVSTSAAPSEPEQPTQQSVTFDGKGIFAPVEIRDINRVTQFLPKIDPAAKGRGTNSARRATG</sequence>
<feature type="compositionally biased region" description="Polar residues" evidence="1">
    <location>
        <begin position="240"/>
        <end position="249"/>
    </location>
</feature>
<proteinExistence type="predicted"/>
<evidence type="ECO:0000313" key="3">
    <source>
        <dbReference type="Proteomes" id="UP000250235"/>
    </source>
</evidence>
<name>A0A2Z7A838_9LAMI</name>